<dbReference type="RefSeq" id="WP_273942029.1">
    <property type="nucleotide sequence ID" value="NZ_CP097263.1"/>
</dbReference>
<dbReference type="InterPro" id="IPR001584">
    <property type="entry name" value="Integrase_cat-core"/>
</dbReference>
<keyword evidence="3" id="KW-1185">Reference proteome</keyword>
<feature type="domain" description="Integrase catalytic" evidence="1">
    <location>
        <begin position="53"/>
        <end position="219"/>
    </location>
</feature>
<protein>
    <submittedName>
        <fullName evidence="2">Integrase core domain-containing protein</fullName>
    </submittedName>
</protein>
<dbReference type="SUPFAM" id="SSF53098">
    <property type="entry name" value="Ribonuclease H-like"/>
    <property type="match status" value="1"/>
</dbReference>
<gene>
    <name evidence="2" type="ORF">ACFFH7_10600</name>
</gene>
<reference evidence="2 3" key="1">
    <citation type="submission" date="2024-09" db="EMBL/GenBank/DDBJ databases">
        <authorList>
            <person name="Sun Q."/>
            <person name="Mori K."/>
        </authorList>
    </citation>
    <scope>NUCLEOTIDE SEQUENCE [LARGE SCALE GENOMIC DNA]</scope>
    <source>
        <strain evidence="2 3">TBRC 1432</strain>
    </source>
</reference>
<evidence type="ECO:0000313" key="3">
    <source>
        <dbReference type="Proteomes" id="UP001589810"/>
    </source>
</evidence>
<name>A0ABV6MP95_9PSEU</name>
<sequence length="246" mass="28041">MAAENSSWGYRRIHGEFALLGGTITPSIMWEILKTEGVDPALCRATVTWADLLRSQAEAILAIDFIETVTLTGARQYILAAIHHARRRAHVLGTTAHPTHAWVRQAVHNLLMDLEDAGSLARIRFLIRDRDAKYPALIGEILGSAGITTVLTGVRMPRMNAITERWVKTLRVELLDRTLIWNETHLRHALREYERHYNLHRTHRSLDAAAPQRAQPHPLELDRIDRLALRRQDRLGGLIHEYLYAA</sequence>
<evidence type="ECO:0000313" key="2">
    <source>
        <dbReference type="EMBL" id="MFC0541932.1"/>
    </source>
</evidence>
<accession>A0ABV6MP95</accession>
<evidence type="ECO:0000259" key="1">
    <source>
        <dbReference type="PROSITE" id="PS50994"/>
    </source>
</evidence>
<dbReference type="InterPro" id="IPR036397">
    <property type="entry name" value="RNaseH_sf"/>
</dbReference>
<dbReference type="Proteomes" id="UP001589810">
    <property type="component" value="Unassembled WGS sequence"/>
</dbReference>
<organism evidence="2 3">
    <name type="scientific">Kutzneria chonburiensis</name>
    <dbReference type="NCBI Taxonomy" id="1483604"/>
    <lineage>
        <taxon>Bacteria</taxon>
        <taxon>Bacillati</taxon>
        <taxon>Actinomycetota</taxon>
        <taxon>Actinomycetes</taxon>
        <taxon>Pseudonocardiales</taxon>
        <taxon>Pseudonocardiaceae</taxon>
        <taxon>Kutzneria</taxon>
    </lineage>
</organism>
<dbReference type="InterPro" id="IPR012337">
    <property type="entry name" value="RNaseH-like_sf"/>
</dbReference>
<dbReference type="PROSITE" id="PS50994">
    <property type="entry name" value="INTEGRASE"/>
    <property type="match status" value="1"/>
</dbReference>
<dbReference type="EMBL" id="JBHLUD010000002">
    <property type="protein sequence ID" value="MFC0541932.1"/>
    <property type="molecule type" value="Genomic_DNA"/>
</dbReference>
<comment type="caution">
    <text evidence="2">The sequence shown here is derived from an EMBL/GenBank/DDBJ whole genome shotgun (WGS) entry which is preliminary data.</text>
</comment>
<dbReference type="Gene3D" id="3.30.420.10">
    <property type="entry name" value="Ribonuclease H-like superfamily/Ribonuclease H"/>
    <property type="match status" value="1"/>
</dbReference>
<proteinExistence type="predicted"/>
<dbReference type="Pfam" id="PF13683">
    <property type="entry name" value="rve_3"/>
    <property type="match status" value="1"/>
</dbReference>